<keyword evidence="6" id="KW-1185">Reference proteome</keyword>
<dbReference type="HAMAP" id="MF_00502">
    <property type="entry name" value="Ribosomal_bL31_2"/>
    <property type="match status" value="1"/>
</dbReference>
<feature type="region of interest" description="Disordered" evidence="4">
    <location>
        <begin position="54"/>
        <end position="82"/>
    </location>
</feature>
<evidence type="ECO:0000313" key="6">
    <source>
        <dbReference type="Proteomes" id="UP000518605"/>
    </source>
</evidence>
<proteinExistence type="inferred from homology"/>
<evidence type="ECO:0000256" key="2">
    <source>
        <dbReference type="ARBA" id="ARBA00023274"/>
    </source>
</evidence>
<dbReference type="GO" id="GO:0005840">
    <property type="term" value="C:ribosome"/>
    <property type="evidence" value="ECO:0007669"/>
    <property type="project" value="UniProtKB-KW"/>
</dbReference>
<dbReference type="AlphaFoldDB" id="A0A7W5CC17"/>
<dbReference type="GO" id="GO:1990904">
    <property type="term" value="C:ribonucleoprotein complex"/>
    <property type="evidence" value="ECO:0007669"/>
    <property type="project" value="UniProtKB-KW"/>
</dbReference>
<dbReference type="PANTHER" id="PTHR33280">
    <property type="entry name" value="50S RIBOSOMAL PROTEIN L31, CHLOROPLASTIC"/>
    <property type="match status" value="1"/>
</dbReference>
<comment type="caution">
    <text evidence="5">The sequence shown here is derived from an EMBL/GenBank/DDBJ whole genome shotgun (WGS) entry which is preliminary data.</text>
</comment>
<dbReference type="GO" id="GO:0006412">
    <property type="term" value="P:translation"/>
    <property type="evidence" value="ECO:0007669"/>
    <property type="project" value="UniProtKB-UniRule"/>
</dbReference>
<dbReference type="PRINTS" id="PR01249">
    <property type="entry name" value="RIBOSOMALL31"/>
</dbReference>
<name>A0A7W5CC17_9BACL</name>
<evidence type="ECO:0000256" key="4">
    <source>
        <dbReference type="SAM" id="MobiDB-lite"/>
    </source>
</evidence>
<dbReference type="NCBIfam" id="NF002462">
    <property type="entry name" value="PRK01678.1"/>
    <property type="match status" value="1"/>
</dbReference>
<dbReference type="InterPro" id="IPR002150">
    <property type="entry name" value="Ribosomal_bL31"/>
</dbReference>
<dbReference type="RefSeq" id="WP_183569118.1">
    <property type="nucleotide sequence ID" value="NZ_CBCSLB010000019.1"/>
</dbReference>
<feature type="compositionally biased region" description="Basic and acidic residues" evidence="4">
    <location>
        <begin position="63"/>
        <end position="75"/>
    </location>
</feature>
<dbReference type="NCBIfam" id="TIGR00105">
    <property type="entry name" value="L31"/>
    <property type="match status" value="1"/>
</dbReference>
<dbReference type="GO" id="GO:0003735">
    <property type="term" value="F:structural constituent of ribosome"/>
    <property type="evidence" value="ECO:0007669"/>
    <property type="project" value="InterPro"/>
</dbReference>
<dbReference type="InterPro" id="IPR042105">
    <property type="entry name" value="Ribosomal_bL31_sf"/>
</dbReference>
<evidence type="ECO:0000256" key="3">
    <source>
        <dbReference type="HAMAP-Rule" id="MF_00502"/>
    </source>
</evidence>
<comment type="subunit">
    <text evidence="3">Part of the 50S ribosomal subunit.</text>
</comment>
<keyword evidence="2 3" id="KW-0687">Ribonucleoprotein</keyword>
<dbReference type="Proteomes" id="UP000518605">
    <property type="component" value="Unassembled WGS sequence"/>
</dbReference>
<gene>
    <name evidence="3" type="primary">rpmE2</name>
    <name evidence="5" type="ORF">FHS16_005007</name>
</gene>
<comment type="similarity">
    <text evidence="3">Belongs to the bacterial ribosomal protein bL31 family. Type B subfamily.</text>
</comment>
<dbReference type="InterPro" id="IPR027493">
    <property type="entry name" value="Ribosomal_bL31_B"/>
</dbReference>
<organism evidence="5 6">
    <name type="scientific">Paenibacillus endophyticus</name>
    <dbReference type="NCBI Taxonomy" id="1294268"/>
    <lineage>
        <taxon>Bacteria</taxon>
        <taxon>Bacillati</taxon>
        <taxon>Bacillota</taxon>
        <taxon>Bacilli</taxon>
        <taxon>Bacillales</taxon>
        <taxon>Paenibacillaceae</taxon>
        <taxon>Paenibacillus</taxon>
    </lineage>
</organism>
<keyword evidence="1 3" id="KW-0689">Ribosomal protein</keyword>
<evidence type="ECO:0000256" key="1">
    <source>
        <dbReference type="ARBA" id="ARBA00022980"/>
    </source>
</evidence>
<dbReference type="Pfam" id="PF01197">
    <property type="entry name" value="Ribosomal_L31"/>
    <property type="match status" value="1"/>
</dbReference>
<accession>A0A7W5CC17</accession>
<sequence>MKQGIHPAYHQVLFFDVSSGFKMLTGSTKSSNEKMEWEDGNSYPVIRVDTSSASHPFYTGKQRNTDKGGRVDRFNQRIQQKK</sequence>
<dbReference type="PROSITE" id="PS01143">
    <property type="entry name" value="RIBOSOMAL_L31"/>
    <property type="match status" value="1"/>
</dbReference>
<evidence type="ECO:0000313" key="5">
    <source>
        <dbReference type="EMBL" id="MBB3154925.1"/>
    </source>
</evidence>
<dbReference type="PANTHER" id="PTHR33280:SF1">
    <property type="entry name" value="LARGE RIBOSOMAL SUBUNIT PROTEIN BL31C"/>
    <property type="match status" value="1"/>
</dbReference>
<dbReference type="SUPFAM" id="SSF143800">
    <property type="entry name" value="L28p-like"/>
    <property type="match status" value="1"/>
</dbReference>
<dbReference type="EMBL" id="JACHXW010000019">
    <property type="protein sequence ID" value="MBB3154925.1"/>
    <property type="molecule type" value="Genomic_DNA"/>
</dbReference>
<dbReference type="Gene3D" id="4.10.830.30">
    <property type="entry name" value="Ribosomal protein L31"/>
    <property type="match status" value="1"/>
</dbReference>
<dbReference type="InterPro" id="IPR034704">
    <property type="entry name" value="Ribosomal_bL28/bL31-like_sf"/>
</dbReference>
<reference evidence="5 6" key="1">
    <citation type="submission" date="2020-08" db="EMBL/GenBank/DDBJ databases">
        <title>Genomic Encyclopedia of Type Strains, Phase III (KMG-III): the genomes of soil and plant-associated and newly described type strains.</title>
        <authorList>
            <person name="Whitman W."/>
        </authorList>
    </citation>
    <scope>NUCLEOTIDE SEQUENCE [LARGE SCALE GENOMIC DNA]</scope>
    <source>
        <strain evidence="5 6">CECT 8234</strain>
    </source>
</reference>
<protein>
    <recommendedName>
        <fullName evidence="3">Large ribosomal subunit protein bL31B</fullName>
    </recommendedName>
</protein>